<dbReference type="EMBL" id="CAJNNV010024862">
    <property type="protein sequence ID" value="CAE8610907.1"/>
    <property type="molecule type" value="Genomic_DNA"/>
</dbReference>
<protein>
    <submittedName>
        <fullName evidence="2">Uncharacterized protein</fullName>
    </submittedName>
</protein>
<gene>
    <name evidence="2" type="ORF">PGLA1383_LOCUS28719</name>
</gene>
<evidence type="ECO:0000256" key="1">
    <source>
        <dbReference type="SAM" id="MobiDB-lite"/>
    </source>
</evidence>
<comment type="caution">
    <text evidence="2">The sequence shown here is derived from an EMBL/GenBank/DDBJ whole genome shotgun (WGS) entry which is preliminary data.</text>
</comment>
<organism evidence="2 3">
    <name type="scientific">Polarella glacialis</name>
    <name type="common">Dinoflagellate</name>
    <dbReference type="NCBI Taxonomy" id="89957"/>
    <lineage>
        <taxon>Eukaryota</taxon>
        <taxon>Sar</taxon>
        <taxon>Alveolata</taxon>
        <taxon>Dinophyceae</taxon>
        <taxon>Suessiales</taxon>
        <taxon>Suessiaceae</taxon>
        <taxon>Polarella</taxon>
    </lineage>
</organism>
<dbReference type="Proteomes" id="UP000654075">
    <property type="component" value="Unassembled WGS sequence"/>
</dbReference>
<feature type="region of interest" description="Disordered" evidence="1">
    <location>
        <begin position="1"/>
        <end position="31"/>
    </location>
</feature>
<name>A0A813FCD5_POLGL</name>
<proteinExistence type="predicted"/>
<dbReference type="AlphaFoldDB" id="A0A813FCD5"/>
<evidence type="ECO:0000313" key="2">
    <source>
        <dbReference type="EMBL" id="CAE8610907.1"/>
    </source>
</evidence>
<evidence type="ECO:0000313" key="3">
    <source>
        <dbReference type="Proteomes" id="UP000654075"/>
    </source>
</evidence>
<sequence>MAKAQSMLQPPLWPAGRGAGIRGPPRLPKAGHVPPPVANAADVPQPEMMTLIGAVAQRASMIAKMKQSSSSHDPLAAELGLMPAQSQAEYNDLQLAAGEGGRAGSLALERLVLTRENNPTLVTSAHEMTVMRRLGVMPGERWNYDMRAKEFVMPNAGNYSIFKHTMAILTAGLDICKSKKSLSHVEGFLHQAYKVTKGVVHSPNHSCDYTWPVLGLPSPIRTSEASWTGAEKAAMAAYRQDQYVLRQAVSKYGSSQEYQARYKDSE</sequence>
<reference evidence="2" key="1">
    <citation type="submission" date="2021-02" db="EMBL/GenBank/DDBJ databases">
        <authorList>
            <person name="Dougan E. K."/>
            <person name="Rhodes N."/>
            <person name="Thang M."/>
            <person name="Chan C."/>
        </authorList>
    </citation>
    <scope>NUCLEOTIDE SEQUENCE</scope>
</reference>
<accession>A0A813FCD5</accession>
<keyword evidence="3" id="KW-1185">Reference proteome</keyword>